<dbReference type="AlphaFoldDB" id="A0A7J5DDM3"/>
<feature type="transmembrane region" description="Helical" evidence="1">
    <location>
        <begin position="52"/>
        <end position="74"/>
    </location>
</feature>
<comment type="caution">
    <text evidence="2">The sequence shown here is derived from an EMBL/GenBank/DDBJ whole genome shotgun (WGS) entry which is preliminary data.</text>
</comment>
<accession>A0A7J5DDM3</accession>
<evidence type="ECO:0000256" key="1">
    <source>
        <dbReference type="SAM" id="Phobius"/>
    </source>
</evidence>
<dbReference type="EMBL" id="WBKG01000016">
    <property type="protein sequence ID" value="KAB1986936.1"/>
    <property type="molecule type" value="Genomic_DNA"/>
</dbReference>
<evidence type="ECO:0000313" key="3">
    <source>
        <dbReference type="Proteomes" id="UP000442990"/>
    </source>
</evidence>
<keyword evidence="3" id="KW-1185">Reference proteome</keyword>
<keyword evidence="1" id="KW-0812">Transmembrane</keyword>
<sequence length="230" mass="25533">MSRSSDRSARNRLGVVPDAGAWCAIGRIPEPPRDVHQAAGGGPLRPAFLRPLGLLGAVLVAPFMPIAMLFTLLASGEEALKRLLSTKEERARARAEDLDIDRRDKAIAEQGLDSTFDGDWNKAAGQFLLRWYSHSSHHQRFVVLTEGRIVLAAPPKRVSVRREDRMRVVAEIPAGAAVVEDPLPAHDNRKLRIRFTDGSWLMLTTEEQRSEVHMHLMRQPRAARSGASDV</sequence>
<proteinExistence type="predicted"/>
<dbReference type="Proteomes" id="UP000442990">
    <property type="component" value="Unassembled WGS sequence"/>
</dbReference>
<protein>
    <submittedName>
        <fullName evidence="2">Uncharacterized protein</fullName>
    </submittedName>
</protein>
<dbReference type="RefSeq" id="WP_151470707.1">
    <property type="nucleotide sequence ID" value="NZ_WBKG01000016.1"/>
</dbReference>
<organism evidence="2 3">
    <name type="scientific">Streptomyces triticiradicis</name>
    <dbReference type="NCBI Taxonomy" id="2651189"/>
    <lineage>
        <taxon>Bacteria</taxon>
        <taxon>Bacillati</taxon>
        <taxon>Actinomycetota</taxon>
        <taxon>Actinomycetes</taxon>
        <taxon>Kitasatosporales</taxon>
        <taxon>Streptomycetaceae</taxon>
        <taxon>Streptomyces</taxon>
    </lineage>
</organism>
<name>A0A7J5DDM3_9ACTN</name>
<evidence type="ECO:0000313" key="2">
    <source>
        <dbReference type="EMBL" id="KAB1986936.1"/>
    </source>
</evidence>
<reference evidence="2 3" key="1">
    <citation type="submission" date="2019-09" db="EMBL/GenBank/DDBJ databases">
        <title>Isolation and identification of active actinomycetes.</title>
        <authorList>
            <person name="Yu Z."/>
            <person name="Han C."/>
            <person name="Yu B."/>
        </authorList>
    </citation>
    <scope>NUCLEOTIDE SEQUENCE [LARGE SCALE GENOMIC DNA]</scope>
    <source>
        <strain evidence="2 3">NEAU-H2</strain>
    </source>
</reference>
<gene>
    <name evidence="2" type="ORF">F8144_19925</name>
</gene>
<keyword evidence="1" id="KW-0472">Membrane</keyword>
<keyword evidence="1" id="KW-1133">Transmembrane helix</keyword>